<gene>
    <name evidence="9" type="ORF">FHU35_133</name>
</gene>
<dbReference type="PROSITE" id="PS51462">
    <property type="entry name" value="NUDIX"/>
    <property type="match status" value="1"/>
</dbReference>
<keyword evidence="7" id="KW-0812">Transmembrane</keyword>
<feature type="transmembrane region" description="Helical" evidence="7">
    <location>
        <begin position="180"/>
        <end position="204"/>
    </location>
</feature>
<keyword evidence="5" id="KW-0460">Magnesium</keyword>
<evidence type="ECO:0000256" key="2">
    <source>
        <dbReference type="ARBA" id="ARBA00001946"/>
    </source>
</evidence>
<comment type="cofactor">
    <cofactor evidence="2">
        <name>Mg(2+)</name>
        <dbReference type="ChEBI" id="CHEBI:18420"/>
    </cofactor>
</comment>
<comment type="caution">
    <text evidence="9">The sequence shown here is derived from an EMBL/GenBank/DDBJ whole genome shotgun (WGS) entry which is preliminary data.</text>
</comment>
<evidence type="ECO:0000313" key="10">
    <source>
        <dbReference type="Proteomes" id="UP000316184"/>
    </source>
</evidence>
<dbReference type="EMBL" id="VIWX01000003">
    <property type="protein sequence ID" value="TWF94303.1"/>
    <property type="molecule type" value="Genomic_DNA"/>
</dbReference>
<dbReference type="CDD" id="cd03426">
    <property type="entry name" value="NUDIX_CoAse_Nudt7"/>
    <property type="match status" value="1"/>
</dbReference>
<keyword evidence="7" id="KW-0472">Membrane</keyword>
<keyword evidence="7" id="KW-1133">Transmembrane helix</keyword>
<reference evidence="9 10" key="1">
    <citation type="submission" date="2019-06" db="EMBL/GenBank/DDBJ databases">
        <title>Sequencing the genomes of 1000 actinobacteria strains.</title>
        <authorList>
            <person name="Klenk H.-P."/>
        </authorList>
    </citation>
    <scope>NUCLEOTIDE SEQUENCE [LARGE SCALE GENOMIC DNA]</scope>
    <source>
        <strain evidence="9 10">DSM 46699</strain>
    </source>
</reference>
<name>A0A561U4M1_9PSEU</name>
<dbReference type="InterPro" id="IPR045121">
    <property type="entry name" value="CoAse"/>
</dbReference>
<dbReference type="InterPro" id="IPR015797">
    <property type="entry name" value="NUDIX_hydrolase-like_dom_sf"/>
</dbReference>
<evidence type="ECO:0000313" key="9">
    <source>
        <dbReference type="EMBL" id="TWF94303.1"/>
    </source>
</evidence>
<evidence type="ECO:0000256" key="6">
    <source>
        <dbReference type="ARBA" id="ARBA00023211"/>
    </source>
</evidence>
<evidence type="ECO:0000256" key="1">
    <source>
        <dbReference type="ARBA" id="ARBA00001936"/>
    </source>
</evidence>
<keyword evidence="6" id="KW-0464">Manganese</keyword>
<dbReference type="Gene3D" id="3.90.79.10">
    <property type="entry name" value="Nucleoside Triphosphate Pyrophosphohydrolase"/>
    <property type="match status" value="1"/>
</dbReference>
<evidence type="ECO:0000256" key="3">
    <source>
        <dbReference type="ARBA" id="ARBA00022723"/>
    </source>
</evidence>
<feature type="domain" description="Nudix hydrolase" evidence="8">
    <location>
        <begin position="42"/>
        <end position="182"/>
    </location>
</feature>
<dbReference type="PANTHER" id="PTHR12992:SF11">
    <property type="entry name" value="MITOCHONDRIAL COENZYME A DIPHOSPHATASE NUDT8"/>
    <property type="match status" value="1"/>
</dbReference>
<evidence type="ECO:0000256" key="5">
    <source>
        <dbReference type="ARBA" id="ARBA00022842"/>
    </source>
</evidence>
<accession>A0A561U4M1</accession>
<organism evidence="9 10">
    <name type="scientific">Saccharopolyspora dendranthemae</name>
    <dbReference type="NCBI Taxonomy" id="1181886"/>
    <lineage>
        <taxon>Bacteria</taxon>
        <taxon>Bacillati</taxon>
        <taxon>Actinomycetota</taxon>
        <taxon>Actinomycetes</taxon>
        <taxon>Pseudonocardiales</taxon>
        <taxon>Pseudonocardiaceae</taxon>
        <taxon>Saccharopolyspora</taxon>
    </lineage>
</organism>
<dbReference type="AlphaFoldDB" id="A0A561U4M1"/>
<sequence>MSENGPLVDPADLPEWMRTLVKRTADLDPGHFGWPKDPPPASARPAAVLILLGEGERGPEVLLLRRADGLNSHPGQVAFPGGSLDDVDSGPVEAALREAVEEVGVRLDGIRPVATLPELHVPHSGFRVTPVLAHWTRPSPVAPVDPGETAAVARVPISWLTDPENRVRVRLTSGFAGPAFLVPGMLVWGFTGGLLAGLLELAGWSRSWDRSDVRGLDEAWHAAEEADDIGLGRS</sequence>
<evidence type="ECO:0000259" key="8">
    <source>
        <dbReference type="PROSITE" id="PS51462"/>
    </source>
</evidence>
<dbReference type="PANTHER" id="PTHR12992">
    <property type="entry name" value="NUDIX HYDROLASE"/>
    <property type="match status" value="1"/>
</dbReference>
<evidence type="ECO:0000256" key="4">
    <source>
        <dbReference type="ARBA" id="ARBA00022801"/>
    </source>
</evidence>
<dbReference type="InterPro" id="IPR000086">
    <property type="entry name" value="NUDIX_hydrolase_dom"/>
</dbReference>
<proteinExistence type="predicted"/>
<keyword evidence="10" id="KW-1185">Reference proteome</keyword>
<keyword evidence="4" id="KW-0378">Hydrolase</keyword>
<dbReference type="SUPFAM" id="SSF55811">
    <property type="entry name" value="Nudix"/>
    <property type="match status" value="1"/>
</dbReference>
<dbReference type="Pfam" id="PF00293">
    <property type="entry name" value="NUDIX"/>
    <property type="match status" value="1"/>
</dbReference>
<dbReference type="GO" id="GO:0010945">
    <property type="term" value="F:coenzyme A diphosphatase activity"/>
    <property type="evidence" value="ECO:0007669"/>
    <property type="project" value="InterPro"/>
</dbReference>
<dbReference type="Proteomes" id="UP000316184">
    <property type="component" value="Unassembled WGS sequence"/>
</dbReference>
<comment type="cofactor">
    <cofactor evidence="1">
        <name>Mn(2+)</name>
        <dbReference type="ChEBI" id="CHEBI:29035"/>
    </cofactor>
</comment>
<keyword evidence="3" id="KW-0479">Metal-binding</keyword>
<evidence type="ECO:0000256" key="7">
    <source>
        <dbReference type="SAM" id="Phobius"/>
    </source>
</evidence>
<protein>
    <submittedName>
        <fullName evidence="9">NUDIX domain-containing protein</fullName>
    </submittedName>
</protein>
<dbReference type="GO" id="GO:0046872">
    <property type="term" value="F:metal ion binding"/>
    <property type="evidence" value="ECO:0007669"/>
    <property type="project" value="UniProtKB-KW"/>
</dbReference>